<feature type="transmembrane region" description="Helical" evidence="1">
    <location>
        <begin position="156"/>
        <end position="176"/>
    </location>
</feature>
<dbReference type="RefSeq" id="WP_119917536.1">
    <property type="nucleotide sequence ID" value="NZ_QYYA01000001.1"/>
</dbReference>
<keyword evidence="1" id="KW-0472">Membrane</keyword>
<dbReference type="InterPro" id="IPR037185">
    <property type="entry name" value="EmrE-like"/>
</dbReference>
<name>A0A418Y3H0_9GAMM</name>
<dbReference type="EMBL" id="QYYA01000001">
    <property type="protein sequence ID" value="RJG20033.1"/>
    <property type="molecule type" value="Genomic_DNA"/>
</dbReference>
<feature type="transmembrane region" description="Helical" evidence="1">
    <location>
        <begin position="276"/>
        <end position="294"/>
    </location>
</feature>
<reference evidence="3 4" key="1">
    <citation type="submission" date="2018-09" db="EMBL/GenBank/DDBJ databases">
        <title>Alcanivorax profundi sp. nov., isolated from 1000 m-depth seawater of the Mariana Trench.</title>
        <authorList>
            <person name="Liu J."/>
        </authorList>
    </citation>
    <scope>NUCLEOTIDE SEQUENCE [LARGE SCALE GENOMIC DNA]</scope>
    <source>
        <strain evidence="3 4">MTEO17</strain>
    </source>
</reference>
<feature type="transmembrane region" description="Helical" evidence="1">
    <location>
        <begin position="251"/>
        <end position="270"/>
    </location>
</feature>
<feature type="transmembrane region" description="Helical" evidence="1">
    <location>
        <begin position="219"/>
        <end position="239"/>
    </location>
</feature>
<feature type="domain" description="EamA" evidence="2">
    <location>
        <begin position="157"/>
        <end position="290"/>
    </location>
</feature>
<feature type="transmembrane region" description="Helical" evidence="1">
    <location>
        <begin position="101"/>
        <end position="119"/>
    </location>
</feature>
<dbReference type="GO" id="GO:0016020">
    <property type="term" value="C:membrane"/>
    <property type="evidence" value="ECO:0007669"/>
    <property type="project" value="InterPro"/>
</dbReference>
<dbReference type="PANTHER" id="PTHR22911">
    <property type="entry name" value="ACYL-MALONYL CONDENSING ENZYME-RELATED"/>
    <property type="match status" value="1"/>
</dbReference>
<evidence type="ECO:0000313" key="3">
    <source>
        <dbReference type="EMBL" id="RJG20033.1"/>
    </source>
</evidence>
<feature type="transmembrane region" description="Helical" evidence="1">
    <location>
        <begin position="188"/>
        <end position="207"/>
    </location>
</feature>
<evidence type="ECO:0000313" key="4">
    <source>
        <dbReference type="Proteomes" id="UP000283734"/>
    </source>
</evidence>
<dbReference type="Proteomes" id="UP000283734">
    <property type="component" value="Unassembled WGS sequence"/>
</dbReference>
<feature type="transmembrane region" description="Helical" evidence="1">
    <location>
        <begin position="12"/>
        <end position="32"/>
    </location>
</feature>
<evidence type="ECO:0000259" key="2">
    <source>
        <dbReference type="Pfam" id="PF00892"/>
    </source>
</evidence>
<proteinExistence type="predicted"/>
<feature type="transmembrane region" description="Helical" evidence="1">
    <location>
        <begin position="38"/>
        <end position="57"/>
    </location>
</feature>
<gene>
    <name evidence="3" type="ORF">D4A39_04135</name>
</gene>
<keyword evidence="4" id="KW-1185">Reference proteome</keyword>
<protein>
    <submittedName>
        <fullName evidence="3">DMT family transporter</fullName>
    </submittedName>
</protein>
<keyword evidence="1" id="KW-1133">Transmembrane helix</keyword>
<dbReference type="Pfam" id="PF00892">
    <property type="entry name" value="EamA"/>
    <property type="match status" value="2"/>
</dbReference>
<evidence type="ECO:0000256" key="1">
    <source>
        <dbReference type="SAM" id="Phobius"/>
    </source>
</evidence>
<dbReference type="AlphaFoldDB" id="A0A418Y3H0"/>
<dbReference type="SUPFAM" id="SSF103481">
    <property type="entry name" value="Multidrug resistance efflux transporter EmrE"/>
    <property type="match status" value="2"/>
</dbReference>
<dbReference type="OrthoDB" id="7158585at2"/>
<dbReference type="InterPro" id="IPR000620">
    <property type="entry name" value="EamA_dom"/>
</dbReference>
<feature type="domain" description="EamA" evidence="2">
    <location>
        <begin position="9"/>
        <end position="145"/>
    </location>
</feature>
<feature type="transmembrane region" description="Helical" evidence="1">
    <location>
        <begin position="131"/>
        <end position="150"/>
    </location>
</feature>
<feature type="transmembrane region" description="Helical" evidence="1">
    <location>
        <begin position="69"/>
        <end position="89"/>
    </location>
</feature>
<sequence>MTTRQWWHSGLVWVAVATFAMAFKGIFARIIYQYQVPVNALLIWRFCLAVPLFWLIARWINRHQPPVRLSVRQWAVCAFTGALFFVSAWCDFHAIDALGASISRMVLYLFPALLMLAQSVEQRRLPGPQQLAIFLVAWMGIGMLLLPGWHGGDISALGLLYGFGAALCYAAFWRTSQSLMKPLGSVRFNQLSNTFTLLLMMALLLPTVSADDLVVSLPAFGWIVLLVLFSTVLPFFVLFEGLSRSNAAEAGVVSMFGPVVTVSVAIMVFPDEQLGLLQWCGVVLVLLSIGALTLKKVGPASPAKDA</sequence>
<keyword evidence="1" id="KW-0812">Transmembrane</keyword>
<accession>A0A418Y3H0</accession>
<organism evidence="3 4">
    <name type="scientific">Alcanivorax profundi</name>
    <dbReference type="NCBI Taxonomy" id="2338368"/>
    <lineage>
        <taxon>Bacteria</taxon>
        <taxon>Pseudomonadati</taxon>
        <taxon>Pseudomonadota</taxon>
        <taxon>Gammaproteobacteria</taxon>
        <taxon>Oceanospirillales</taxon>
        <taxon>Alcanivoracaceae</taxon>
        <taxon>Alcanivorax</taxon>
    </lineage>
</organism>
<comment type="caution">
    <text evidence="3">The sequence shown here is derived from an EMBL/GenBank/DDBJ whole genome shotgun (WGS) entry which is preliminary data.</text>
</comment>